<dbReference type="InterPro" id="IPR007434">
    <property type="entry name" value="FemAB-like"/>
</dbReference>
<sequence length="464" mass="51355">MRGLRGGDDLGDVAGEIADGDVELGECDTGLHHGISAASSGHGANGFGKRTGGAAARAAGRADGYERNGFESLKHERRDYRMGILTSVLDASAAEWDALVARAPRPTPFLKHAFLSALHRAGCATDGTGWTPRFVTLADSATDALVAAAPVYAKRHSYGEYVFDWAWADAYQRNGLPYYPKLLCAVPFTPVQGSRLLAVDDDARRRLAATLVALAEQSDVSSLHVLFPTGDEARALADMGMMLREGVQFHWLNDGYRDFDAFLGTLEQKKRKNIRAERRKVADAGVTLRRVRGEDATDADWRFFARCYRQTYREHFSSPYLNLEFFREIGATMPENLLLVIAERDGRPIASALAVYQRGEAGGGTLYGRYWGALEHVPCLHFETAYYQLLEFCIEERLDTFEGGAQGEHKLARGFMPTVTHSAHWLAHPAFADAVGHFLAQETNQIHAYVDELREHNPFRAGER</sequence>
<dbReference type="KEGG" id="bpm:BURPS1710b_1241"/>
<dbReference type="Gene3D" id="3.40.630.30">
    <property type="match status" value="1"/>
</dbReference>
<evidence type="ECO:0008006" key="3">
    <source>
        <dbReference type="Google" id="ProtNLM"/>
    </source>
</evidence>
<accession>Q3JUV1</accession>
<dbReference type="Pfam" id="PF04339">
    <property type="entry name" value="FemAB_like"/>
    <property type="match status" value="1"/>
</dbReference>
<protein>
    <recommendedName>
        <fullName evidence="3">N-acetyltransferase</fullName>
    </recommendedName>
</protein>
<dbReference type="InterPro" id="IPR016181">
    <property type="entry name" value="Acyl_CoA_acyltransferase"/>
</dbReference>
<dbReference type="SUPFAM" id="SSF55729">
    <property type="entry name" value="Acyl-CoA N-acyltransferases (Nat)"/>
    <property type="match status" value="1"/>
</dbReference>
<reference evidence="1 2" key="1">
    <citation type="submission" date="2005-09" db="EMBL/GenBank/DDBJ databases">
        <authorList>
            <person name="Woods D.E."/>
            <person name="Nierman W.C."/>
        </authorList>
    </citation>
    <scope>NUCLEOTIDE SEQUENCE [LARGE SCALE GENOMIC DNA]</scope>
    <source>
        <strain evidence="1 2">1710b</strain>
    </source>
</reference>
<dbReference type="AlphaFoldDB" id="Q3JUV1"/>
<dbReference type="HOGENOM" id="CLU_036032_1_0_4"/>
<dbReference type="PANTHER" id="PTHR47017">
    <property type="entry name" value="ACYL-COA"/>
    <property type="match status" value="1"/>
</dbReference>
<proteinExistence type="predicted"/>
<dbReference type="EMBL" id="CP000124">
    <property type="protein sequence ID" value="ABA48310.1"/>
    <property type="molecule type" value="Genomic_DNA"/>
</dbReference>
<name>Q3JUV1_BURP1</name>
<organism evidence="1 2">
    <name type="scientific">Burkholderia pseudomallei (strain 1710b)</name>
    <dbReference type="NCBI Taxonomy" id="320372"/>
    <lineage>
        <taxon>Bacteria</taxon>
        <taxon>Pseudomonadati</taxon>
        <taxon>Pseudomonadota</taxon>
        <taxon>Betaproteobacteria</taxon>
        <taxon>Burkholderiales</taxon>
        <taxon>Burkholderiaceae</taxon>
        <taxon>Burkholderia</taxon>
        <taxon>pseudomallei group</taxon>
    </lineage>
</organism>
<evidence type="ECO:0000313" key="2">
    <source>
        <dbReference type="Proteomes" id="UP000002700"/>
    </source>
</evidence>
<dbReference type="PANTHER" id="PTHR47017:SF1">
    <property type="entry name" value="ACYL-COA"/>
    <property type="match status" value="1"/>
</dbReference>
<dbReference type="EnsemblBacteria" id="ABA48310">
    <property type="protein sequence ID" value="ABA48310"/>
    <property type="gene ID" value="BURPS1710b_1241"/>
</dbReference>
<gene>
    <name evidence="1" type="ordered locus">BURPS1710b_1241</name>
</gene>
<evidence type="ECO:0000313" key="1">
    <source>
        <dbReference type="EMBL" id="ABA48310.1"/>
    </source>
</evidence>
<dbReference type="Proteomes" id="UP000002700">
    <property type="component" value="Chromosome I"/>
</dbReference>